<feature type="signal peptide" evidence="1">
    <location>
        <begin position="1"/>
        <end position="20"/>
    </location>
</feature>
<evidence type="ECO:0000256" key="1">
    <source>
        <dbReference type="SAM" id="SignalP"/>
    </source>
</evidence>
<feature type="chain" id="PRO_5046698651" description="Lipoprotein" evidence="1">
    <location>
        <begin position="21"/>
        <end position="127"/>
    </location>
</feature>
<gene>
    <name evidence="2" type="ORF">CKO31_11860</name>
</gene>
<keyword evidence="1" id="KW-0732">Signal</keyword>
<evidence type="ECO:0000313" key="3">
    <source>
        <dbReference type="Proteomes" id="UP000748752"/>
    </source>
</evidence>
<sequence length="127" mass="13405">MRTLTILLAAALVAGCGTLASDGVSRADGRVRYATEAEWAACVAQVQAQLAPQGKCGASNCYDDAGRDLIDICTARVGYLRHSATETKALLRELREGGISNVSASKARTYPPGHPVREAFAKAQAKR</sequence>
<dbReference type="EMBL" id="NRRV01000025">
    <property type="protein sequence ID" value="MBK1631424.1"/>
    <property type="molecule type" value="Genomic_DNA"/>
</dbReference>
<dbReference type="PROSITE" id="PS51257">
    <property type="entry name" value="PROKAR_LIPOPROTEIN"/>
    <property type="match status" value="1"/>
</dbReference>
<evidence type="ECO:0008006" key="4">
    <source>
        <dbReference type="Google" id="ProtNLM"/>
    </source>
</evidence>
<dbReference type="Proteomes" id="UP000748752">
    <property type="component" value="Unassembled WGS sequence"/>
</dbReference>
<protein>
    <recommendedName>
        <fullName evidence="4">Lipoprotein</fullName>
    </recommendedName>
</protein>
<proteinExistence type="predicted"/>
<name>A0ABS1CHR6_9GAMM</name>
<keyword evidence="3" id="KW-1185">Reference proteome</keyword>
<accession>A0ABS1CHR6</accession>
<dbReference type="RefSeq" id="WP_200237631.1">
    <property type="nucleotide sequence ID" value="NZ_NRRV01000025.1"/>
</dbReference>
<evidence type="ECO:0000313" key="2">
    <source>
        <dbReference type="EMBL" id="MBK1631424.1"/>
    </source>
</evidence>
<comment type="caution">
    <text evidence="2">The sequence shown here is derived from an EMBL/GenBank/DDBJ whole genome shotgun (WGS) entry which is preliminary data.</text>
</comment>
<organism evidence="2 3">
    <name type="scientific">Thiohalocapsa halophila</name>
    <dbReference type="NCBI Taxonomy" id="69359"/>
    <lineage>
        <taxon>Bacteria</taxon>
        <taxon>Pseudomonadati</taxon>
        <taxon>Pseudomonadota</taxon>
        <taxon>Gammaproteobacteria</taxon>
        <taxon>Chromatiales</taxon>
        <taxon>Chromatiaceae</taxon>
        <taxon>Thiohalocapsa</taxon>
    </lineage>
</organism>
<reference evidence="2 3" key="1">
    <citation type="journal article" date="2020" name="Microorganisms">
        <title>Osmotic Adaptation and Compatible Solute Biosynthesis of Phototrophic Bacteria as Revealed from Genome Analyses.</title>
        <authorList>
            <person name="Imhoff J.F."/>
            <person name="Rahn T."/>
            <person name="Kunzel S."/>
            <person name="Keller A."/>
            <person name="Neulinger S.C."/>
        </authorList>
    </citation>
    <scope>NUCLEOTIDE SEQUENCE [LARGE SCALE GENOMIC DNA]</scope>
    <source>
        <strain evidence="2 3">DSM 6210</strain>
    </source>
</reference>